<evidence type="ECO:0000256" key="5">
    <source>
        <dbReference type="RuleBase" id="RU363019"/>
    </source>
</evidence>
<dbReference type="PIRSF" id="PIRSF001467">
    <property type="entry name" value="Peptidylpro_ismrse"/>
    <property type="match status" value="1"/>
</dbReference>
<dbReference type="Pfam" id="PF00160">
    <property type="entry name" value="Pro_isomerase"/>
    <property type="match status" value="1"/>
</dbReference>
<keyword evidence="3 5" id="KW-0697">Rotamase</keyword>
<dbReference type="PROSITE" id="PS50072">
    <property type="entry name" value="CSA_PPIASE_2"/>
    <property type="match status" value="1"/>
</dbReference>
<dbReference type="InterPro" id="IPR029000">
    <property type="entry name" value="Cyclophilin-like_dom_sf"/>
</dbReference>
<dbReference type="InterPro" id="IPR024936">
    <property type="entry name" value="Cyclophilin-type_PPIase"/>
</dbReference>
<comment type="function">
    <text evidence="1 5">PPIases accelerate the folding of proteins. It catalyzes the cis-trans isomerization of proline imidic peptide bonds in oligopeptides.</text>
</comment>
<dbReference type="GO" id="GO:0003755">
    <property type="term" value="F:peptidyl-prolyl cis-trans isomerase activity"/>
    <property type="evidence" value="ECO:0007669"/>
    <property type="project" value="UniProtKB-UniRule"/>
</dbReference>
<evidence type="ECO:0000313" key="7">
    <source>
        <dbReference type="EMBL" id="MBO8406913.1"/>
    </source>
</evidence>
<protein>
    <recommendedName>
        <fullName evidence="5">Peptidyl-prolyl cis-trans isomerase</fullName>
        <shortName evidence="5">PPIase</shortName>
        <ecNumber evidence="5">5.2.1.8</ecNumber>
    </recommendedName>
</protein>
<accession>A0A940DE22</accession>
<evidence type="ECO:0000256" key="1">
    <source>
        <dbReference type="ARBA" id="ARBA00002388"/>
    </source>
</evidence>
<gene>
    <name evidence="7" type="ORF">IAC77_00435</name>
</gene>
<comment type="catalytic activity">
    <reaction evidence="5">
        <text>[protein]-peptidylproline (omega=180) = [protein]-peptidylproline (omega=0)</text>
        <dbReference type="Rhea" id="RHEA:16237"/>
        <dbReference type="Rhea" id="RHEA-COMP:10747"/>
        <dbReference type="Rhea" id="RHEA-COMP:10748"/>
        <dbReference type="ChEBI" id="CHEBI:83833"/>
        <dbReference type="ChEBI" id="CHEBI:83834"/>
        <dbReference type="EC" id="5.2.1.8"/>
    </reaction>
</comment>
<dbReference type="AlphaFoldDB" id="A0A940DE22"/>
<reference evidence="7" key="2">
    <citation type="journal article" date="2021" name="PeerJ">
        <title>Extensive microbial diversity within the chicken gut microbiome revealed by metagenomics and culture.</title>
        <authorList>
            <person name="Gilroy R."/>
            <person name="Ravi A."/>
            <person name="Getino M."/>
            <person name="Pursley I."/>
            <person name="Horton D.L."/>
            <person name="Alikhan N.F."/>
            <person name="Baker D."/>
            <person name="Gharbi K."/>
            <person name="Hall N."/>
            <person name="Watson M."/>
            <person name="Adriaenssens E.M."/>
            <person name="Foster-Nyarko E."/>
            <person name="Jarju S."/>
            <person name="Secka A."/>
            <person name="Antonio M."/>
            <person name="Oren A."/>
            <person name="Chaudhuri R.R."/>
            <person name="La Ragione R."/>
            <person name="Hildebrand F."/>
            <person name="Pallen M.J."/>
        </authorList>
    </citation>
    <scope>NUCLEOTIDE SEQUENCE</scope>
    <source>
        <strain evidence="7">B1-16210</strain>
    </source>
</reference>
<dbReference type="EC" id="5.2.1.8" evidence="5"/>
<comment type="similarity">
    <text evidence="2 5">Belongs to the cyclophilin-type PPIase family.</text>
</comment>
<dbReference type="InterPro" id="IPR020892">
    <property type="entry name" value="Cyclophilin-type_PPIase_CS"/>
</dbReference>
<feature type="domain" description="PPIase cyclophilin-type" evidence="6">
    <location>
        <begin position="12"/>
        <end position="152"/>
    </location>
</feature>
<evidence type="ECO:0000256" key="3">
    <source>
        <dbReference type="ARBA" id="ARBA00023110"/>
    </source>
</evidence>
<evidence type="ECO:0000259" key="6">
    <source>
        <dbReference type="PROSITE" id="PS50072"/>
    </source>
</evidence>
<dbReference type="SUPFAM" id="SSF50891">
    <property type="entry name" value="Cyclophilin-like"/>
    <property type="match status" value="1"/>
</dbReference>
<dbReference type="PANTHER" id="PTHR45625">
    <property type="entry name" value="PEPTIDYL-PROLYL CIS-TRANS ISOMERASE-RELATED"/>
    <property type="match status" value="1"/>
</dbReference>
<evidence type="ECO:0000256" key="4">
    <source>
        <dbReference type="ARBA" id="ARBA00023235"/>
    </source>
</evidence>
<dbReference type="EMBL" id="JADINE010000006">
    <property type="protein sequence ID" value="MBO8406913.1"/>
    <property type="molecule type" value="Genomic_DNA"/>
</dbReference>
<evidence type="ECO:0000256" key="2">
    <source>
        <dbReference type="ARBA" id="ARBA00007365"/>
    </source>
</evidence>
<dbReference type="PROSITE" id="PS00170">
    <property type="entry name" value="CSA_PPIASE_1"/>
    <property type="match status" value="1"/>
</dbReference>
<dbReference type="Proteomes" id="UP000721442">
    <property type="component" value="Unassembled WGS sequence"/>
</dbReference>
<dbReference type="CDD" id="cd00317">
    <property type="entry name" value="cyclophilin"/>
    <property type="match status" value="1"/>
</dbReference>
<name>A0A940DE22_9PROT</name>
<proteinExistence type="inferred from homology"/>
<sequence length="152" mass="16569">MTDKIKLTLRDGDVVIQMLPEIAPKHVARITELVNSGFYNGLTFHRVIAGFMAQTGCPSGDGRGGSGVKIPAEFSGENFSRGAVGMARTVDVNSADSQFFICLADCSFLNGKYTLWGRVISGMEYVDKIKLGDDMNNGHVDNPDKIIKMEMM</sequence>
<reference evidence="7" key="1">
    <citation type="submission" date="2020-10" db="EMBL/GenBank/DDBJ databases">
        <authorList>
            <person name="Gilroy R."/>
        </authorList>
    </citation>
    <scope>NUCLEOTIDE SEQUENCE</scope>
    <source>
        <strain evidence="7">B1-16210</strain>
    </source>
</reference>
<organism evidence="7 8">
    <name type="scientific">Candidatus Enterousia excrementavium</name>
    <dbReference type="NCBI Taxonomy" id="2840789"/>
    <lineage>
        <taxon>Bacteria</taxon>
        <taxon>Pseudomonadati</taxon>
        <taxon>Pseudomonadota</taxon>
        <taxon>Alphaproteobacteria</taxon>
        <taxon>Candidatus Enterousia</taxon>
    </lineage>
</organism>
<dbReference type="PANTHER" id="PTHR45625:SF4">
    <property type="entry name" value="PEPTIDYLPROLYL ISOMERASE DOMAIN AND WD REPEAT-CONTAINING PROTEIN 1"/>
    <property type="match status" value="1"/>
</dbReference>
<dbReference type="InterPro" id="IPR044666">
    <property type="entry name" value="Cyclophilin_A-like"/>
</dbReference>
<comment type="caution">
    <text evidence="7">The sequence shown here is derived from an EMBL/GenBank/DDBJ whole genome shotgun (WGS) entry which is preliminary data.</text>
</comment>
<evidence type="ECO:0000313" key="8">
    <source>
        <dbReference type="Proteomes" id="UP000721442"/>
    </source>
</evidence>
<dbReference type="PRINTS" id="PR00153">
    <property type="entry name" value="CSAPPISMRASE"/>
</dbReference>
<dbReference type="InterPro" id="IPR002130">
    <property type="entry name" value="Cyclophilin-type_PPIase_dom"/>
</dbReference>
<dbReference type="Gene3D" id="2.40.100.10">
    <property type="entry name" value="Cyclophilin-like"/>
    <property type="match status" value="1"/>
</dbReference>
<dbReference type="GO" id="GO:0006457">
    <property type="term" value="P:protein folding"/>
    <property type="evidence" value="ECO:0007669"/>
    <property type="project" value="InterPro"/>
</dbReference>
<keyword evidence="4 5" id="KW-0413">Isomerase</keyword>